<dbReference type="Proteomes" id="UP000276133">
    <property type="component" value="Unassembled WGS sequence"/>
</dbReference>
<name>A0A3M7PUZ6_BRAPC</name>
<proteinExistence type="predicted"/>
<accession>A0A3M7PUZ6</accession>
<gene>
    <name evidence="1" type="ORF">BpHYR1_042865</name>
</gene>
<evidence type="ECO:0000313" key="2">
    <source>
        <dbReference type="Proteomes" id="UP000276133"/>
    </source>
</evidence>
<dbReference type="AlphaFoldDB" id="A0A3M7PUZ6"/>
<organism evidence="1 2">
    <name type="scientific">Brachionus plicatilis</name>
    <name type="common">Marine rotifer</name>
    <name type="synonym">Brachionus muelleri</name>
    <dbReference type="NCBI Taxonomy" id="10195"/>
    <lineage>
        <taxon>Eukaryota</taxon>
        <taxon>Metazoa</taxon>
        <taxon>Spiralia</taxon>
        <taxon>Gnathifera</taxon>
        <taxon>Rotifera</taxon>
        <taxon>Eurotatoria</taxon>
        <taxon>Monogononta</taxon>
        <taxon>Pseudotrocha</taxon>
        <taxon>Ploima</taxon>
        <taxon>Brachionidae</taxon>
        <taxon>Brachionus</taxon>
    </lineage>
</organism>
<sequence length="280" mass="33141">MKLIFFDIKHHFKKYCSFKTNSNFHFFHCGGLTTGFIMKLEIFFINAPNESNSYHRIIDKAVVPIGVNPRDKNVMPAVRHGIFTAGPYQNLQKTDTTVMPIDIKTRPIMTNQVPFLIFTFPQYPVALVPVIDYENWLLLALEFGQDFVLNPHNIHFRAHIRDLNTNKIFKTRDYEYKIGLQSILLNNLEKFNFYSNIIRVLIVLCYVKGQKKEVLKKEDKMNQMNYFENVLFKSDLFISHITTMTSYDLHQNFYPYLLHLDQLKEFFHNLVTLTDHKDQD</sequence>
<protein>
    <submittedName>
        <fullName evidence="1">Uncharacterized protein</fullName>
    </submittedName>
</protein>
<comment type="caution">
    <text evidence="1">The sequence shown here is derived from an EMBL/GenBank/DDBJ whole genome shotgun (WGS) entry which is preliminary data.</text>
</comment>
<reference evidence="1 2" key="1">
    <citation type="journal article" date="2018" name="Sci. Rep.">
        <title>Genomic signatures of local adaptation to the degree of environmental predictability in rotifers.</title>
        <authorList>
            <person name="Franch-Gras L."/>
            <person name="Hahn C."/>
            <person name="Garcia-Roger E.M."/>
            <person name="Carmona M.J."/>
            <person name="Serra M."/>
            <person name="Gomez A."/>
        </authorList>
    </citation>
    <scope>NUCLEOTIDE SEQUENCE [LARGE SCALE GENOMIC DNA]</scope>
    <source>
        <strain evidence="1">HYR1</strain>
    </source>
</reference>
<dbReference type="EMBL" id="REGN01008723">
    <property type="protein sequence ID" value="RNA02890.1"/>
    <property type="molecule type" value="Genomic_DNA"/>
</dbReference>
<keyword evidence="2" id="KW-1185">Reference proteome</keyword>
<evidence type="ECO:0000313" key="1">
    <source>
        <dbReference type="EMBL" id="RNA02890.1"/>
    </source>
</evidence>